<name>A0A418WCM9_9PROT</name>
<dbReference type="CDD" id="cd00616">
    <property type="entry name" value="AHBA_syn"/>
    <property type="match status" value="1"/>
</dbReference>
<keyword evidence="4" id="KW-0808">Transferase</keyword>
<evidence type="ECO:0000256" key="2">
    <source>
        <dbReference type="PIRSR" id="PIRSR000390-2"/>
    </source>
</evidence>
<sequence length="376" mass="40290">MTTAPIPFIDLKTQRARMGSAVDEAILKVVNHGAYIMGPEVTELERQLSAFCGARHTLTCANGTDALALVLMAKGVKPGDAVFVPAFTFVATAEVVAWVGATAVFVDVLEDSFNMDPAHLARSIAWAREAGLNPVGVIPVDLFGQPADYTAIMPVAEVNGLWLMSDAAQSFGAKLHNRSVGTYGLATSTSFFPAKPLGCYGDGGAVFTDDDELIEILRSLRIHGQGRDKYENVRIGINGRLDTIQAAVLLEKLKIFPDEIEARDRVAQRYNEALADVAVVPRVSAGATSVWAQYTLLLEDRNKVAAACQKAGVPTAIYYPIPLSHQEGYKHFPSGPGGVPMSEKLAGKVLSLPMHPYLGTDVQDRIIDVVRAAIAS</sequence>
<keyword evidence="5" id="KW-1185">Reference proteome</keyword>
<accession>A0A418WCM9</accession>
<dbReference type="RefSeq" id="WP_119778366.1">
    <property type="nucleotide sequence ID" value="NZ_QYUK01000011.1"/>
</dbReference>
<dbReference type="PANTHER" id="PTHR30244:SF42">
    <property type="entry name" value="UDP-2-ACETAMIDO-2-DEOXY-3-OXO-D-GLUCURONATE AMINOTRANSFERASE"/>
    <property type="match status" value="1"/>
</dbReference>
<dbReference type="OrthoDB" id="9768668at2"/>
<dbReference type="PANTHER" id="PTHR30244">
    <property type="entry name" value="TRANSAMINASE"/>
    <property type="match status" value="1"/>
</dbReference>
<comment type="caution">
    <text evidence="4">The sequence shown here is derived from an EMBL/GenBank/DDBJ whole genome shotgun (WGS) entry which is preliminary data.</text>
</comment>
<evidence type="ECO:0000256" key="3">
    <source>
        <dbReference type="RuleBase" id="RU004508"/>
    </source>
</evidence>
<feature type="active site" description="Proton acceptor" evidence="1">
    <location>
        <position position="195"/>
    </location>
</feature>
<evidence type="ECO:0000313" key="4">
    <source>
        <dbReference type="EMBL" id="RJF87729.1"/>
    </source>
</evidence>
<dbReference type="AlphaFoldDB" id="A0A418WCM9"/>
<feature type="modified residue" description="N6-(pyridoxal phosphate)lysine" evidence="2">
    <location>
        <position position="195"/>
    </location>
</feature>
<gene>
    <name evidence="4" type="ORF">D3874_12425</name>
</gene>
<reference evidence="4 5" key="1">
    <citation type="submission" date="2018-09" db="EMBL/GenBank/DDBJ databases">
        <authorList>
            <person name="Zhu H."/>
        </authorList>
    </citation>
    <scope>NUCLEOTIDE SEQUENCE [LARGE SCALE GENOMIC DNA]</scope>
    <source>
        <strain evidence="4 5">K1W22B-8</strain>
    </source>
</reference>
<dbReference type="SUPFAM" id="SSF53383">
    <property type="entry name" value="PLP-dependent transferases"/>
    <property type="match status" value="1"/>
</dbReference>
<dbReference type="PIRSF" id="PIRSF000390">
    <property type="entry name" value="PLP_StrS"/>
    <property type="match status" value="1"/>
</dbReference>
<proteinExistence type="inferred from homology"/>
<dbReference type="InterPro" id="IPR015424">
    <property type="entry name" value="PyrdxlP-dep_Trfase"/>
</dbReference>
<dbReference type="Pfam" id="PF01041">
    <property type="entry name" value="DegT_DnrJ_EryC1"/>
    <property type="match status" value="1"/>
</dbReference>
<dbReference type="GO" id="GO:0000271">
    <property type="term" value="P:polysaccharide biosynthetic process"/>
    <property type="evidence" value="ECO:0007669"/>
    <property type="project" value="TreeGrafter"/>
</dbReference>
<protein>
    <submittedName>
        <fullName evidence="4">DegT/DnrJ/EryC1/StrS family aminotransferase</fullName>
    </submittedName>
</protein>
<evidence type="ECO:0000313" key="5">
    <source>
        <dbReference type="Proteomes" id="UP000284605"/>
    </source>
</evidence>
<dbReference type="GO" id="GO:0008483">
    <property type="term" value="F:transaminase activity"/>
    <property type="evidence" value="ECO:0007669"/>
    <property type="project" value="UniProtKB-KW"/>
</dbReference>
<keyword evidence="4" id="KW-0032">Aminotransferase</keyword>
<evidence type="ECO:0000256" key="1">
    <source>
        <dbReference type="PIRSR" id="PIRSR000390-1"/>
    </source>
</evidence>
<dbReference type="EMBL" id="QYUK01000011">
    <property type="protein sequence ID" value="RJF87729.1"/>
    <property type="molecule type" value="Genomic_DNA"/>
</dbReference>
<comment type="similarity">
    <text evidence="3">Belongs to the DegT/DnrJ/EryC1 family.</text>
</comment>
<dbReference type="InterPro" id="IPR000653">
    <property type="entry name" value="DegT/StrS_aminotransferase"/>
</dbReference>
<organism evidence="4 5">
    <name type="scientific">Oleomonas cavernae</name>
    <dbReference type="NCBI Taxonomy" id="2320859"/>
    <lineage>
        <taxon>Bacteria</taxon>
        <taxon>Pseudomonadati</taxon>
        <taxon>Pseudomonadota</taxon>
        <taxon>Alphaproteobacteria</taxon>
        <taxon>Acetobacterales</taxon>
        <taxon>Acetobacteraceae</taxon>
        <taxon>Oleomonas</taxon>
    </lineage>
</organism>
<dbReference type="InterPro" id="IPR015422">
    <property type="entry name" value="PyrdxlP-dep_Trfase_small"/>
</dbReference>
<dbReference type="GO" id="GO:0030170">
    <property type="term" value="F:pyridoxal phosphate binding"/>
    <property type="evidence" value="ECO:0007669"/>
    <property type="project" value="TreeGrafter"/>
</dbReference>
<keyword evidence="2 3" id="KW-0663">Pyridoxal phosphate</keyword>
<dbReference type="Gene3D" id="3.90.1150.10">
    <property type="entry name" value="Aspartate Aminotransferase, domain 1"/>
    <property type="match status" value="1"/>
</dbReference>
<dbReference type="Gene3D" id="3.40.640.10">
    <property type="entry name" value="Type I PLP-dependent aspartate aminotransferase-like (Major domain)"/>
    <property type="match status" value="1"/>
</dbReference>
<dbReference type="Proteomes" id="UP000284605">
    <property type="component" value="Unassembled WGS sequence"/>
</dbReference>
<dbReference type="InterPro" id="IPR015421">
    <property type="entry name" value="PyrdxlP-dep_Trfase_major"/>
</dbReference>